<feature type="domain" description="Alpha-L-arabinofuranosidase C-terminal" evidence="8">
    <location>
        <begin position="400"/>
        <end position="577"/>
    </location>
</feature>
<dbReference type="EC" id="3.2.1.55" evidence="4"/>
<dbReference type="GO" id="GO:0046373">
    <property type="term" value="P:L-arabinose metabolic process"/>
    <property type="evidence" value="ECO:0007669"/>
    <property type="project" value="InterPro"/>
</dbReference>
<evidence type="ECO:0000256" key="1">
    <source>
        <dbReference type="ARBA" id="ARBA00001462"/>
    </source>
</evidence>
<keyword evidence="6" id="KW-0378">Hydrolase</keyword>
<dbReference type="Gene3D" id="2.60.40.1180">
    <property type="entry name" value="Golgi alpha-mannosidase II"/>
    <property type="match status" value="1"/>
</dbReference>
<dbReference type="InterPro" id="IPR010720">
    <property type="entry name" value="Alpha-L-AF_C"/>
</dbReference>
<gene>
    <name evidence="9" type="ORF">BHQ10_005021</name>
</gene>
<dbReference type="InterPro" id="IPR055235">
    <property type="entry name" value="ASD1_cat"/>
</dbReference>
<dbReference type="SUPFAM" id="SSF51445">
    <property type="entry name" value="(Trans)glycosidases"/>
    <property type="match status" value="1"/>
</dbReference>
<dbReference type="OrthoDB" id="406864at2759"/>
<dbReference type="AlphaFoldDB" id="A0A364KZP1"/>
<evidence type="ECO:0000313" key="10">
    <source>
        <dbReference type="Proteomes" id="UP000249363"/>
    </source>
</evidence>
<dbReference type="Pfam" id="PF22848">
    <property type="entry name" value="ASD1_dom"/>
    <property type="match status" value="1"/>
</dbReference>
<reference evidence="9 10" key="1">
    <citation type="journal article" date="2017" name="Biotechnol. Biofuels">
        <title>Differential beta-glucosidase expression as a function of carbon source availability in Talaromyces amestolkiae: a genomic and proteomic approach.</title>
        <authorList>
            <person name="de Eugenio L.I."/>
            <person name="Mendez-Liter J.A."/>
            <person name="Nieto-Dominguez M."/>
            <person name="Alonso L."/>
            <person name="Gil-Munoz J."/>
            <person name="Barriuso J."/>
            <person name="Prieto A."/>
            <person name="Martinez M.J."/>
        </authorList>
    </citation>
    <scope>NUCLEOTIDE SEQUENCE [LARGE SCALE GENOMIC DNA]</scope>
    <source>
        <strain evidence="9 10">CIB</strain>
    </source>
</reference>
<dbReference type="PANTHER" id="PTHR31776:SF0">
    <property type="entry name" value="ALPHA-L-ARABINOFURANOSIDASE 1"/>
    <property type="match status" value="1"/>
</dbReference>
<dbReference type="InterPro" id="IPR051563">
    <property type="entry name" value="Glycosyl_Hydrolase_51"/>
</dbReference>
<dbReference type="SMART" id="SM00813">
    <property type="entry name" value="Alpha-L-AF_C"/>
    <property type="match status" value="1"/>
</dbReference>
<dbReference type="STRING" id="1196081.A0A364KZP1"/>
<name>A0A364KZP1_TALAM</name>
<comment type="pathway">
    <text evidence="2">Glycan metabolism; L-arabinan degradation.</text>
</comment>
<dbReference type="Gene3D" id="3.20.20.80">
    <property type="entry name" value="Glycosidases"/>
    <property type="match status" value="1"/>
</dbReference>
<accession>A0A364KZP1</accession>
<dbReference type="GeneID" id="63794237"/>
<dbReference type="Proteomes" id="UP000249363">
    <property type="component" value="Unassembled WGS sequence"/>
</dbReference>
<evidence type="ECO:0000256" key="3">
    <source>
        <dbReference type="ARBA" id="ARBA00007186"/>
    </source>
</evidence>
<dbReference type="RefSeq" id="XP_040733525.1">
    <property type="nucleotide sequence ID" value="XM_040877452.1"/>
</dbReference>
<protein>
    <recommendedName>
        <fullName evidence="4">non-reducing end alpha-L-arabinofuranosidase</fullName>
        <ecNumber evidence="4">3.2.1.55</ecNumber>
    </recommendedName>
</protein>
<comment type="catalytic activity">
    <reaction evidence="1">
        <text>Hydrolysis of terminal non-reducing alpha-L-arabinofuranoside residues in alpha-L-arabinosides.</text>
        <dbReference type="EC" id="3.2.1.55"/>
    </reaction>
</comment>
<keyword evidence="7" id="KW-0325">Glycoprotein</keyword>
<evidence type="ECO:0000256" key="4">
    <source>
        <dbReference type="ARBA" id="ARBA00012670"/>
    </source>
</evidence>
<organism evidence="9 10">
    <name type="scientific">Talaromyces amestolkiae</name>
    <dbReference type="NCBI Taxonomy" id="1196081"/>
    <lineage>
        <taxon>Eukaryota</taxon>
        <taxon>Fungi</taxon>
        <taxon>Dikarya</taxon>
        <taxon>Ascomycota</taxon>
        <taxon>Pezizomycotina</taxon>
        <taxon>Eurotiomycetes</taxon>
        <taxon>Eurotiomycetidae</taxon>
        <taxon>Eurotiales</taxon>
        <taxon>Trichocomaceae</taxon>
        <taxon>Talaromyces</taxon>
        <taxon>Talaromyces sect. Talaromyces</taxon>
    </lineage>
</organism>
<evidence type="ECO:0000256" key="2">
    <source>
        <dbReference type="ARBA" id="ARBA00004834"/>
    </source>
</evidence>
<sequence length="584" mass="63173">MFEDINNSGDGGIHGQVLKNNGFQGTNPGLTAYAAIGNVNISQDTSNPLSTAITSSLKVSVTSGTTGYVGFANTGYNGVPVLETTYANYFWIKGTYSGTITLQLVGSESGIVYASHNITVDSDPTTFTYYETSFRSTESPDGNNEWQLLFDATEVAGSSLNFGLVQLFPPTYHNRYNGLRDDVASFLAEIEPSFLRFPGGNNLEGASPGDRWKWNETIGPVVDRPGREGDWTYPNTDALGLDEYLYWCEDMGMTPILAVWSGLTLGGGIISGSALGPYVDDILNELEYLLGNTSTTYGALRAKNGRVNPWPVSHIEVGNEDNISGGCGTYASRFTQIYEAIHDQYPDITVIASTTSSSCLPATLPSGVWTDIHHYESPNTFVSLFNEWDNWSRDHPIFVGEYASTTGNDGSTTYWSNMQGSCGEAVYMIGLERNSDIVKMASFAPLLEHFDLAEWSPDLFGLDSSPDSITGSTSYYVQKLFSTNRGSTVLPVTSDSAFGPVYWVASVDKSTYYVKLANYGSSEELVTIEIEGTTAGTVQLLSGEELDSNYPHNVTITPQRSDVSGSGSFNVTLPAWAVAVLAVS</sequence>
<comment type="similarity">
    <text evidence="3">Belongs to the glycosyl hydrolase 51 family.</text>
</comment>
<evidence type="ECO:0000256" key="5">
    <source>
        <dbReference type="ARBA" id="ARBA00022729"/>
    </source>
</evidence>
<evidence type="ECO:0000313" key="9">
    <source>
        <dbReference type="EMBL" id="RAO69009.1"/>
    </source>
</evidence>
<keyword evidence="5" id="KW-0732">Signal</keyword>
<evidence type="ECO:0000256" key="7">
    <source>
        <dbReference type="ARBA" id="ARBA00023180"/>
    </source>
</evidence>
<dbReference type="UniPathway" id="UPA00667"/>
<dbReference type="GO" id="GO:0031222">
    <property type="term" value="P:arabinan catabolic process"/>
    <property type="evidence" value="ECO:0007669"/>
    <property type="project" value="UniProtKB-UniPathway"/>
</dbReference>
<dbReference type="InterPro" id="IPR013780">
    <property type="entry name" value="Glyco_hydro_b"/>
</dbReference>
<comment type="caution">
    <text evidence="9">The sequence shown here is derived from an EMBL/GenBank/DDBJ whole genome shotgun (WGS) entry which is preliminary data.</text>
</comment>
<dbReference type="InterPro" id="IPR017853">
    <property type="entry name" value="GH"/>
</dbReference>
<evidence type="ECO:0000256" key="6">
    <source>
        <dbReference type="ARBA" id="ARBA00022801"/>
    </source>
</evidence>
<dbReference type="PANTHER" id="PTHR31776">
    <property type="entry name" value="ALPHA-L-ARABINOFURANOSIDASE 1"/>
    <property type="match status" value="1"/>
</dbReference>
<keyword evidence="10" id="KW-1185">Reference proteome</keyword>
<proteinExistence type="inferred from homology"/>
<dbReference type="EMBL" id="MIKG01000008">
    <property type="protein sequence ID" value="RAO69009.1"/>
    <property type="molecule type" value="Genomic_DNA"/>
</dbReference>
<evidence type="ECO:0000259" key="8">
    <source>
        <dbReference type="SMART" id="SM00813"/>
    </source>
</evidence>
<dbReference type="GO" id="GO:0046556">
    <property type="term" value="F:alpha-L-arabinofuranosidase activity"/>
    <property type="evidence" value="ECO:0007669"/>
    <property type="project" value="UniProtKB-EC"/>
</dbReference>